<organism evidence="4 5">
    <name type="scientific">Kineococcus radiotolerans</name>
    <dbReference type="NCBI Taxonomy" id="131568"/>
    <lineage>
        <taxon>Bacteria</taxon>
        <taxon>Bacillati</taxon>
        <taxon>Actinomycetota</taxon>
        <taxon>Actinomycetes</taxon>
        <taxon>Kineosporiales</taxon>
        <taxon>Kineosporiaceae</taxon>
        <taxon>Kineococcus</taxon>
    </lineage>
</organism>
<comment type="caution">
    <text evidence="4">The sequence shown here is derived from an EMBL/GenBank/DDBJ whole genome shotgun (WGS) entry which is preliminary data.</text>
</comment>
<dbReference type="InterPro" id="IPR001466">
    <property type="entry name" value="Beta-lactam-related"/>
</dbReference>
<evidence type="ECO:0000256" key="1">
    <source>
        <dbReference type="SAM" id="MobiDB-lite"/>
    </source>
</evidence>
<feature type="chain" id="PRO_5030762383" evidence="2">
    <location>
        <begin position="33"/>
        <end position="402"/>
    </location>
</feature>
<evidence type="ECO:0000259" key="3">
    <source>
        <dbReference type="Pfam" id="PF00144"/>
    </source>
</evidence>
<evidence type="ECO:0000313" key="4">
    <source>
        <dbReference type="EMBL" id="MBB2900998.1"/>
    </source>
</evidence>
<name>A0A7W4TL98_KINRA</name>
<dbReference type="PANTHER" id="PTHR46825">
    <property type="entry name" value="D-ALANYL-D-ALANINE-CARBOXYPEPTIDASE/ENDOPEPTIDASE AMPH"/>
    <property type="match status" value="1"/>
</dbReference>
<feature type="region of interest" description="Disordered" evidence="1">
    <location>
        <begin position="31"/>
        <end position="58"/>
    </location>
</feature>
<gene>
    <name evidence="4" type="ORF">FHR75_001786</name>
</gene>
<feature type="compositionally biased region" description="Low complexity" evidence="1">
    <location>
        <begin position="31"/>
        <end position="52"/>
    </location>
</feature>
<dbReference type="Gene3D" id="3.40.710.10">
    <property type="entry name" value="DD-peptidase/beta-lactamase superfamily"/>
    <property type="match status" value="1"/>
</dbReference>
<dbReference type="PANTHER" id="PTHR46825:SF7">
    <property type="entry name" value="D-ALANYL-D-ALANINE CARBOXYPEPTIDASE"/>
    <property type="match status" value="1"/>
</dbReference>
<keyword evidence="4" id="KW-0121">Carboxypeptidase</keyword>
<dbReference type="Pfam" id="PF00144">
    <property type="entry name" value="Beta-lactamase"/>
    <property type="match status" value="1"/>
</dbReference>
<keyword evidence="4" id="KW-0645">Protease</keyword>
<feature type="domain" description="Beta-lactamase-related" evidence="3">
    <location>
        <begin position="61"/>
        <end position="384"/>
    </location>
</feature>
<dbReference type="InterPro" id="IPR050491">
    <property type="entry name" value="AmpC-like"/>
</dbReference>
<protein>
    <submittedName>
        <fullName evidence="4">D-alanyl-D-alanine carboxypeptidase</fullName>
        <ecNumber evidence="4">3.4.16.4</ecNumber>
    </submittedName>
</protein>
<dbReference type="SUPFAM" id="SSF56601">
    <property type="entry name" value="beta-lactamase/transpeptidase-like"/>
    <property type="match status" value="1"/>
</dbReference>
<reference evidence="4 5" key="1">
    <citation type="submission" date="2020-08" db="EMBL/GenBank/DDBJ databases">
        <title>The Agave Microbiome: Exploring the role of microbial communities in plant adaptations to desert environments.</title>
        <authorList>
            <person name="Partida-Martinez L.P."/>
        </authorList>
    </citation>
    <scope>NUCLEOTIDE SEQUENCE [LARGE SCALE GENOMIC DNA]</scope>
    <source>
        <strain evidence="4 5">AS2.23</strain>
    </source>
</reference>
<accession>A0A7W4TL98</accession>
<keyword evidence="2" id="KW-0732">Signal</keyword>
<dbReference type="GO" id="GO:0009002">
    <property type="term" value="F:serine-type D-Ala-D-Ala carboxypeptidase activity"/>
    <property type="evidence" value="ECO:0007669"/>
    <property type="project" value="UniProtKB-EC"/>
</dbReference>
<dbReference type="AlphaFoldDB" id="A0A7W4TL98"/>
<sequence length="402" mass="42112">MPTTHRPARRTAALAAALLSTALIGTAATAGAAPPTATGATGAATTTSAAAGTHHRSPAVQRSLDALVRDDGLPGALAAVRERSGRVTDYTAGVRDVVSGKPIQPDSRIRIASNTKTFTATVVLQLVGEGEVVLDEPVETYLPGVVRGPGGDGRSITVRQLLQQTSGLPDYDTLVLGTDLVSVRHTYFEPSQLLQAALDQPASFAPGTRFEYSNTNYVVAGLLVQRVTGRPIGEQITERIIEPLHLRDTYWPTTGDQDIRGRHPQGYDLDTAATPVDVTDTDPSLGWAAGQLISTPSDLARFLDALVGGELLAPAELAQMRTTVPAPGFEPRGEWAYGLGLARTTLSCGLEAWGHGGDIQGFETRNLVTTDGRAAVVAVTALPRTLEAIGRVDAAVDTALCS</sequence>
<proteinExistence type="predicted"/>
<evidence type="ECO:0000313" key="5">
    <source>
        <dbReference type="Proteomes" id="UP000533269"/>
    </source>
</evidence>
<keyword evidence="4" id="KW-0378">Hydrolase</keyword>
<reference evidence="4 5" key="2">
    <citation type="submission" date="2020-08" db="EMBL/GenBank/DDBJ databases">
        <authorList>
            <person name="Partida-Martinez L."/>
            <person name="Huntemann M."/>
            <person name="Clum A."/>
            <person name="Wang J."/>
            <person name="Palaniappan K."/>
            <person name="Ritter S."/>
            <person name="Chen I.-M."/>
            <person name="Stamatis D."/>
            <person name="Reddy T."/>
            <person name="O'Malley R."/>
            <person name="Daum C."/>
            <person name="Shapiro N."/>
            <person name="Ivanova N."/>
            <person name="Kyrpides N."/>
            <person name="Woyke T."/>
        </authorList>
    </citation>
    <scope>NUCLEOTIDE SEQUENCE [LARGE SCALE GENOMIC DNA]</scope>
    <source>
        <strain evidence="4 5">AS2.23</strain>
    </source>
</reference>
<dbReference type="EMBL" id="JACHVY010000001">
    <property type="protein sequence ID" value="MBB2900998.1"/>
    <property type="molecule type" value="Genomic_DNA"/>
</dbReference>
<dbReference type="InterPro" id="IPR012338">
    <property type="entry name" value="Beta-lactam/transpept-like"/>
</dbReference>
<dbReference type="EC" id="3.4.16.4" evidence="4"/>
<feature type="signal peptide" evidence="2">
    <location>
        <begin position="1"/>
        <end position="32"/>
    </location>
</feature>
<dbReference type="RefSeq" id="WP_183391022.1">
    <property type="nucleotide sequence ID" value="NZ_JACHVY010000001.1"/>
</dbReference>
<evidence type="ECO:0000256" key="2">
    <source>
        <dbReference type="SAM" id="SignalP"/>
    </source>
</evidence>
<dbReference type="Proteomes" id="UP000533269">
    <property type="component" value="Unassembled WGS sequence"/>
</dbReference>